<dbReference type="GO" id="GO:0004156">
    <property type="term" value="F:dihydropteroate synthase activity"/>
    <property type="evidence" value="ECO:0007669"/>
    <property type="project" value="UniProtKB-EC"/>
</dbReference>
<dbReference type="PROSITE" id="PS50972">
    <property type="entry name" value="PTERIN_BINDING"/>
    <property type="match status" value="1"/>
</dbReference>
<dbReference type="InterPro" id="IPR045031">
    <property type="entry name" value="DHP_synth-like"/>
</dbReference>
<dbReference type="InterPro" id="IPR000489">
    <property type="entry name" value="Pterin-binding_dom"/>
</dbReference>
<reference evidence="2" key="1">
    <citation type="journal article" date="2021" name="PeerJ">
        <title>Extensive microbial diversity within the chicken gut microbiome revealed by metagenomics and culture.</title>
        <authorList>
            <person name="Gilroy R."/>
            <person name="Ravi A."/>
            <person name="Getino M."/>
            <person name="Pursley I."/>
            <person name="Horton D.L."/>
            <person name="Alikhan N.F."/>
            <person name="Baker D."/>
            <person name="Gharbi K."/>
            <person name="Hall N."/>
            <person name="Watson M."/>
            <person name="Adriaenssens E.M."/>
            <person name="Foster-Nyarko E."/>
            <person name="Jarju S."/>
            <person name="Secka A."/>
            <person name="Antonio M."/>
            <person name="Oren A."/>
            <person name="Chaudhuri R.R."/>
            <person name="La Ragione R."/>
            <person name="Hildebrand F."/>
            <person name="Pallen M.J."/>
        </authorList>
    </citation>
    <scope>NUCLEOTIDE SEQUENCE</scope>
    <source>
        <strain evidence="2">378</strain>
    </source>
</reference>
<keyword evidence="2" id="KW-0808">Transferase</keyword>
<feature type="domain" description="Pterin-binding" evidence="1">
    <location>
        <begin position="1"/>
        <end position="247"/>
    </location>
</feature>
<dbReference type="AlphaFoldDB" id="A0A948WZE2"/>
<reference evidence="2" key="2">
    <citation type="submission" date="2021-04" db="EMBL/GenBank/DDBJ databases">
        <authorList>
            <person name="Gilroy R."/>
        </authorList>
    </citation>
    <scope>NUCLEOTIDE SEQUENCE</scope>
    <source>
        <strain evidence="2">378</strain>
    </source>
</reference>
<name>A0A948WZE2_9GAMM</name>
<evidence type="ECO:0000259" key="1">
    <source>
        <dbReference type="PROSITE" id="PS50972"/>
    </source>
</evidence>
<protein>
    <submittedName>
        <fullName evidence="2">Dihydropteroate synthase</fullName>
        <ecNumber evidence="2">2.5.1.15</ecNumber>
    </submittedName>
</protein>
<accession>A0A948WZE2</accession>
<dbReference type="SUPFAM" id="SSF51717">
    <property type="entry name" value="Dihydropteroate synthetase-like"/>
    <property type="match status" value="1"/>
</dbReference>
<dbReference type="Proteomes" id="UP000733611">
    <property type="component" value="Unassembled WGS sequence"/>
</dbReference>
<dbReference type="Pfam" id="PF00809">
    <property type="entry name" value="Pterin_bind"/>
    <property type="match status" value="1"/>
</dbReference>
<dbReference type="Gene3D" id="3.20.20.20">
    <property type="entry name" value="Dihydropteroate synthase-like"/>
    <property type="match status" value="1"/>
</dbReference>
<dbReference type="EMBL" id="JAHLFE010000152">
    <property type="protein sequence ID" value="MBU3844693.1"/>
    <property type="molecule type" value="Genomic_DNA"/>
</dbReference>
<proteinExistence type="predicted"/>
<gene>
    <name evidence="2" type="ORF">H9847_07510</name>
</gene>
<evidence type="ECO:0000313" key="2">
    <source>
        <dbReference type="EMBL" id="MBU3844693.1"/>
    </source>
</evidence>
<sequence length="284" mass="31759">MQLHLKDSYFDLSSTLIMANVDLDPQDTYTSEEMAELLHDYEDCGATFVEFSVDNGSSLEEEKARICEALDWAKGSKLIPAVYTSKPEIMSAAAEHGAQLVVDPLALRASGALETVARTGLAVCLCYDQNMVFKEDKDDPCAAVAEFFYERIDACLNAKIERQRLLLDPMIGVDASVDFRLKMIGRLKTFNSFGLPLSCELPRVVEEKGLPGEDRMPVVSAVALFADQQGIRILRTRKVYDIALAINTWHVLHLSARPFKLSRAIGRTLKKALAKRRERRNQSQ</sequence>
<organism evidence="2 3">
    <name type="scientific">Candidatus Anaerobiospirillum pullicola</name>
    <dbReference type="NCBI Taxonomy" id="2838451"/>
    <lineage>
        <taxon>Bacteria</taxon>
        <taxon>Pseudomonadati</taxon>
        <taxon>Pseudomonadota</taxon>
        <taxon>Gammaproteobacteria</taxon>
        <taxon>Aeromonadales</taxon>
        <taxon>Succinivibrionaceae</taxon>
        <taxon>Anaerobiospirillum</taxon>
    </lineage>
</organism>
<comment type="caution">
    <text evidence="2">The sequence shown here is derived from an EMBL/GenBank/DDBJ whole genome shotgun (WGS) entry which is preliminary data.</text>
</comment>
<evidence type="ECO:0000313" key="3">
    <source>
        <dbReference type="Proteomes" id="UP000733611"/>
    </source>
</evidence>
<dbReference type="EC" id="2.5.1.15" evidence="2"/>
<dbReference type="PANTHER" id="PTHR20941">
    <property type="entry name" value="FOLATE SYNTHESIS PROTEINS"/>
    <property type="match status" value="1"/>
</dbReference>
<dbReference type="InterPro" id="IPR011005">
    <property type="entry name" value="Dihydropteroate_synth-like_sf"/>
</dbReference>
<dbReference type="PANTHER" id="PTHR20941:SF1">
    <property type="entry name" value="FOLIC ACID SYNTHESIS PROTEIN FOL1"/>
    <property type="match status" value="1"/>
</dbReference>
<dbReference type="GO" id="GO:0046654">
    <property type="term" value="P:tetrahydrofolate biosynthetic process"/>
    <property type="evidence" value="ECO:0007669"/>
    <property type="project" value="TreeGrafter"/>
</dbReference>
<dbReference type="GO" id="GO:0005829">
    <property type="term" value="C:cytosol"/>
    <property type="evidence" value="ECO:0007669"/>
    <property type="project" value="TreeGrafter"/>
</dbReference>